<dbReference type="EMBL" id="GISG01160959">
    <property type="protein sequence ID" value="MBA4649520.1"/>
    <property type="molecule type" value="Transcribed_RNA"/>
</dbReference>
<evidence type="ECO:0000313" key="1">
    <source>
        <dbReference type="EMBL" id="MBA4649520.1"/>
    </source>
</evidence>
<reference evidence="1" key="2">
    <citation type="submission" date="2020-07" db="EMBL/GenBank/DDBJ databases">
        <authorList>
            <person name="Vera ALvarez R."/>
            <person name="Arias-Moreno D.M."/>
            <person name="Jimenez-Jacinto V."/>
            <person name="Jimenez-Bremont J.F."/>
            <person name="Swaminathan K."/>
            <person name="Moose S.P."/>
            <person name="Guerrero-Gonzalez M.L."/>
            <person name="Marino-Ramirez L."/>
            <person name="Landsman D."/>
            <person name="Rodriguez-Kessler M."/>
            <person name="Delgado-Sanchez P."/>
        </authorList>
    </citation>
    <scope>NUCLEOTIDE SEQUENCE</scope>
    <source>
        <tissue evidence="1">Cladode</tissue>
    </source>
</reference>
<accession>A0A7C9DQU5</accession>
<name>A0A7C9DQU5_OPUST</name>
<sequence length="103" mass="11790">MMVGQISVPYFLNQVRLESCMYVGVTNFFRPLKVCLIALMMVMVDNRLRCSALNNVIVKCKLVVIPLVLNNHVMEYHTCSHYNTDFFFFQKTSGTTDNGKSSL</sequence>
<dbReference type="AlphaFoldDB" id="A0A7C9DQU5"/>
<protein>
    <submittedName>
        <fullName evidence="1">Uncharacterized protein</fullName>
    </submittedName>
</protein>
<organism evidence="1">
    <name type="scientific">Opuntia streptacantha</name>
    <name type="common">Prickly pear cactus</name>
    <name type="synonym">Opuntia cardona</name>
    <dbReference type="NCBI Taxonomy" id="393608"/>
    <lineage>
        <taxon>Eukaryota</taxon>
        <taxon>Viridiplantae</taxon>
        <taxon>Streptophyta</taxon>
        <taxon>Embryophyta</taxon>
        <taxon>Tracheophyta</taxon>
        <taxon>Spermatophyta</taxon>
        <taxon>Magnoliopsida</taxon>
        <taxon>eudicotyledons</taxon>
        <taxon>Gunneridae</taxon>
        <taxon>Pentapetalae</taxon>
        <taxon>Caryophyllales</taxon>
        <taxon>Cactineae</taxon>
        <taxon>Cactaceae</taxon>
        <taxon>Opuntioideae</taxon>
        <taxon>Opuntia</taxon>
    </lineage>
</organism>
<proteinExistence type="predicted"/>
<reference evidence="1" key="1">
    <citation type="journal article" date="2013" name="J. Plant Res.">
        <title>Effect of fungi and light on seed germination of three Opuntia species from semiarid lands of central Mexico.</title>
        <authorList>
            <person name="Delgado-Sanchez P."/>
            <person name="Jimenez-Bremont J.F."/>
            <person name="Guerrero-Gonzalez Mde L."/>
            <person name="Flores J."/>
        </authorList>
    </citation>
    <scope>NUCLEOTIDE SEQUENCE</scope>
    <source>
        <tissue evidence="1">Cladode</tissue>
    </source>
</reference>